<feature type="transmembrane region" description="Helical" evidence="1">
    <location>
        <begin position="34"/>
        <end position="61"/>
    </location>
</feature>
<accession>A0A1D8GKG0</accession>
<reference evidence="2 3" key="1">
    <citation type="submission" date="2016-09" db="EMBL/GenBank/DDBJ databases">
        <title>Genomic analysis reveals versatility of anaerobic energy metabolism of Geosporobacter ferrireducens IRF9 of phylum Firmicutes.</title>
        <authorList>
            <person name="Kim S.-J."/>
        </authorList>
    </citation>
    <scope>NUCLEOTIDE SEQUENCE [LARGE SCALE GENOMIC DNA]</scope>
    <source>
        <strain evidence="2 3">IRF9</strain>
    </source>
</reference>
<dbReference type="AlphaFoldDB" id="A0A1D8GKG0"/>
<evidence type="ECO:0000313" key="3">
    <source>
        <dbReference type="Proteomes" id="UP000095743"/>
    </source>
</evidence>
<feature type="transmembrane region" description="Helical" evidence="1">
    <location>
        <begin position="81"/>
        <end position="99"/>
    </location>
</feature>
<name>A0A1D8GKG0_9FIRM</name>
<evidence type="ECO:0000256" key="1">
    <source>
        <dbReference type="SAM" id="Phobius"/>
    </source>
</evidence>
<keyword evidence="1" id="KW-1133">Transmembrane helix</keyword>
<dbReference type="Proteomes" id="UP000095743">
    <property type="component" value="Chromosome"/>
</dbReference>
<protein>
    <submittedName>
        <fullName evidence="2">Uncharacterized protein</fullName>
    </submittedName>
</protein>
<organism evidence="2 3">
    <name type="scientific">Geosporobacter ferrireducens</name>
    <dbReference type="NCBI Taxonomy" id="1424294"/>
    <lineage>
        <taxon>Bacteria</taxon>
        <taxon>Bacillati</taxon>
        <taxon>Bacillota</taxon>
        <taxon>Clostridia</taxon>
        <taxon>Peptostreptococcales</taxon>
        <taxon>Thermotaleaceae</taxon>
        <taxon>Geosporobacter</taxon>
    </lineage>
</organism>
<feature type="transmembrane region" description="Helical" evidence="1">
    <location>
        <begin position="6"/>
        <end position="22"/>
    </location>
</feature>
<dbReference type="KEGG" id="gfe:Gferi_18410"/>
<proteinExistence type="predicted"/>
<gene>
    <name evidence="2" type="ORF">Gferi_18410</name>
</gene>
<sequence length="111" mass="12742">MTTDIFVLFISLTGLVICLKQKRKQDQIDGIFKYGLLFFMLNVISGVIDQVVHLIIIPYIIHKTQSITPTFMTFSLTVLLWPSKILNITSHILLVFGFYKFTSSKNKELSN</sequence>
<keyword evidence="1" id="KW-0472">Membrane</keyword>
<keyword evidence="1" id="KW-0812">Transmembrane</keyword>
<dbReference type="EMBL" id="CP017269">
    <property type="protein sequence ID" value="AOT71352.1"/>
    <property type="molecule type" value="Genomic_DNA"/>
</dbReference>
<keyword evidence="3" id="KW-1185">Reference proteome</keyword>
<evidence type="ECO:0000313" key="2">
    <source>
        <dbReference type="EMBL" id="AOT71352.1"/>
    </source>
</evidence>
<dbReference type="RefSeq" id="WP_069979079.1">
    <property type="nucleotide sequence ID" value="NZ_CP017269.1"/>
</dbReference>